<dbReference type="CDD" id="cd18791">
    <property type="entry name" value="SF2_C_RHA"/>
    <property type="match status" value="1"/>
</dbReference>
<protein>
    <submittedName>
        <fullName evidence="10">ATP-dependent RNA helicase A</fullName>
    </submittedName>
</protein>
<evidence type="ECO:0000259" key="9">
    <source>
        <dbReference type="PROSITE" id="PS51194"/>
    </source>
</evidence>
<dbReference type="PROSITE" id="PS51192">
    <property type="entry name" value="HELICASE_ATP_BIND_1"/>
    <property type="match status" value="1"/>
</dbReference>
<keyword evidence="3 10" id="KW-0347">Helicase</keyword>
<dbReference type="Pfam" id="PF00270">
    <property type="entry name" value="DEAD"/>
    <property type="match status" value="1"/>
</dbReference>
<feature type="transmembrane region" description="Helical" evidence="7">
    <location>
        <begin position="974"/>
        <end position="992"/>
    </location>
</feature>
<evidence type="ECO:0000256" key="3">
    <source>
        <dbReference type="ARBA" id="ARBA00022806"/>
    </source>
</evidence>
<gene>
    <name evidence="10" type="primary">DHX9_2</name>
    <name evidence="10" type="ORF">FOZ60_015648</name>
</gene>
<feature type="transmembrane region" description="Helical" evidence="7">
    <location>
        <begin position="1045"/>
        <end position="1065"/>
    </location>
</feature>
<evidence type="ECO:0000313" key="11">
    <source>
        <dbReference type="Proteomes" id="UP000541610"/>
    </source>
</evidence>
<dbReference type="OrthoDB" id="442952at2759"/>
<evidence type="ECO:0000256" key="6">
    <source>
        <dbReference type="SAM" id="MobiDB-lite"/>
    </source>
</evidence>
<dbReference type="EMBL" id="JABANP010000008">
    <property type="protein sequence ID" value="KAF4696749.1"/>
    <property type="molecule type" value="Genomic_DNA"/>
</dbReference>
<reference evidence="10 11" key="1">
    <citation type="submission" date="2020-04" db="EMBL/GenBank/DDBJ databases">
        <title>Perkinsus olseni comparative genomics.</title>
        <authorList>
            <person name="Bogema D.R."/>
        </authorList>
    </citation>
    <scope>NUCLEOTIDE SEQUENCE [LARGE SCALE GENOMIC DNA]</scope>
    <source>
        <strain evidence="10">00978-12</strain>
    </source>
</reference>
<dbReference type="GO" id="GO:0016787">
    <property type="term" value="F:hydrolase activity"/>
    <property type="evidence" value="ECO:0007669"/>
    <property type="project" value="UniProtKB-KW"/>
</dbReference>
<feature type="coiled-coil region" evidence="5">
    <location>
        <begin position="1393"/>
        <end position="1433"/>
    </location>
</feature>
<name>A0A7J6PKS6_PEROL</name>
<dbReference type="Proteomes" id="UP000541610">
    <property type="component" value="Unassembled WGS sequence"/>
</dbReference>
<feature type="region of interest" description="Disordered" evidence="6">
    <location>
        <begin position="1329"/>
        <end position="1386"/>
    </location>
</feature>
<keyword evidence="7" id="KW-1133">Transmembrane helix</keyword>
<dbReference type="PROSITE" id="PS51194">
    <property type="entry name" value="HELICASE_CTER"/>
    <property type="match status" value="1"/>
</dbReference>
<evidence type="ECO:0000256" key="2">
    <source>
        <dbReference type="ARBA" id="ARBA00022801"/>
    </source>
</evidence>
<dbReference type="CDD" id="cd17917">
    <property type="entry name" value="DEXHc_RHA-like"/>
    <property type="match status" value="1"/>
</dbReference>
<evidence type="ECO:0000313" key="10">
    <source>
        <dbReference type="EMBL" id="KAF4696749.1"/>
    </source>
</evidence>
<dbReference type="InterPro" id="IPR001623">
    <property type="entry name" value="DnaJ_domain"/>
</dbReference>
<evidence type="ECO:0000256" key="1">
    <source>
        <dbReference type="ARBA" id="ARBA00022741"/>
    </source>
</evidence>
<dbReference type="Pfam" id="PF00271">
    <property type="entry name" value="Helicase_C"/>
    <property type="match status" value="1"/>
</dbReference>
<dbReference type="SMART" id="SM00487">
    <property type="entry name" value="DEXDc"/>
    <property type="match status" value="1"/>
</dbReference>
<evidence type="ECO:0000256" key="5">
    <source>
        <dbReference type="SAM" id="Coils"/>
    </source>
</evidence>
<dbReference type="SMART" id="SM00490">
    <property type="entry name" value="HELICc"/>
    <property type="match status" value="1"/>
</dbReference>
<evidence type="ECO:0000256" key="4">
    <source>
        <dbReference type="ARBA" id="ARBA00022840"/>
    </source>
</evidence>
<evidence type="ECO:0000256" key="7">
    <source>
        <dbReference type="SAM" id="Phobius"/>
    </source>
</evidence>
<feature type="transmembrane region" description="Helical" evidence="7">
    <location>
        <begin position="1077"/>
        <end position="1095"/>
    </location>
</feature>
<keyword evidence="2" id="KW-0378">Hydrolase</keyword>
<comment type="caution">
    <text evidence="10">The sequence shown here is derived from an EMBL/GenBank/DDBJ whole genome shotgun (WGS) entry which is preliminary data.</text>
</comment>
<feature type="transmembrane region" description="Helical" evidence="7">
    <location>
        <begin position="1004"/>
        <end position="1025"/>
    </location>
</feature>
<dbReference type="InterPro" id="IPR014001">
    <property type="entry name" value="Helicase_ATP-bd"/>
</dbReference>
<dbReference type="CDD" id="cd06257">
    <property type="entry name" value="DnaJ"/>
    <property type="match status" value="1"/>
</dbReference>
<dbReference type="GO" id="GO:0004386">
    <property type="term" value="F:helicase activity"/>
    <property type="evidence" value="ECO:0007669"/>
    <property type="project" value="UniProtKB-KW"/>
</dbReference>
<dbReference type="GO" id="GO:0003723">
    <property type="term" value="F:RNA binding"/>
    <property type="evidence" value="ECO:0007669"/>
    <property type="project" value="TreeGrafter"/>
</dbReference>
<dbReference type="InterPro" id="IPR027417">
    <property type="entry name" value="P-loop_NTPase"/>
</dbReference>
<keyword evidence="1" id="KW-0547">Nucleotide-binding</keyword>
<dbReference type="PANTHER" id="PTHR18934:SF119">
    <property type="entry name" value="ATP-DEPENDENT RNA HELICASE A"/>
    <property type="match status" value="1"/>
</dbReference>
<dbReference type="InterPro" id="IPR001650">
    <property type="entry name" value="Helicase_C-like"/>
</dbReference>
<organism evidence="10 11">
    <name type="scientific">Perkinsus olseni</name>
    <name type="common">Perkinsus atlanticus</name>
    <dbReference type="NCBI Taxonomy" id="32597"/>
    <lineage>
        <taxon>Eukaryota</taxon>
        <taxon>Sar</taxon>
        <taxon>Alveolata</taxon>
        <taxon>Perkinsozoa</taxon>
        <taxon>Perkinsea</taxon>
        <taxon>Perkinsida</taxon>
        <taxon>Perkinsidae</taxon>
        <taxon>Perkinsus</taxon>
    </lineage>
</organism>
<evidence type="ECO:0000259" key="8">
    <source>
        <dbReference type="PROSITE" id="PS51192"/>
    </source>
</evidence>
<keyword evidence="4" id="KW-0067">ATP-binding</keyword>
<sequence>MGDSVNKSETHGVSRTVFSEVPPKDLVIRQIFEPLKALLRRTDVVGIQASTGSGKTTQVPQMLLDHGREIGVPYRILVTQPRRMATLSVAMKVRNERRRSKGDEQSIGYIVHNISSLPGHLTTVDKGSVLYCTEGSLLASIGQKDGADFNGVTHLILDEVHERSKELDIILMSASASVVDMLEYLKPGSAAQGNLLTVNENHYNIKEYYLGGDVMPRSNKKAEEAGLTNYDDDEIPTELIESLLMWIINDWTDKMEEMYQPEKESEKRYCAVLIFLPGMGSIAKLMRYLVKSSPCAETFRQHYYFIPFHRVTAGQHASQLFKRLESVEGPRIKCVLATNVAETSLTIPDLRYVIDCCRQKVKKSKHYLEVWWAGKFNCLQRRGRTGRTCSGTCFHLVPERMFHFGLPDQLEPSIAREPLEDILLQSLCISDGRFIRGLDELLSFYRSLPHDPEARRVVLSASMLREAGALNKAGHITNRGRVLARLPLGATQGCGLLCARLLFNTGSYDDAIGFWLAVTLILLSGHHDIYVGAESEVLDGDDAPGDDSDDGMSIGPRKKLLPIEAATEVHFGVDGQEARRDPILSDHFEKVIFEIEWEQKWIREGHRAAKSFAKRRHLRHSALAGMWTERDLLLDWLERNGLAPQKHFPWGEGTKRIIIGDGWCARDLIIHHVPALETVLAAVVGSDICQSDAAGGMRTIDPPYEVGKIGYSTKLRPSESSVIHLYPQLSPDNQGYQYLQLFAYSGRSDGMWFGRDEARGRIGCLTPIMPATLVVASTARMRYCPGAGLYLSDKALMSDCEALEILWNVRLIFREAIDMVAEQWLDALGDHHMRSAAAHLHEGFGSEQQIQRARRMALAIGGFFSRGGGTARGLHASSARLPPLEIESPEEALLSSETMGISAARAHLIPDSHGFVDDEDLVSESSSSGCVLFNRPIPFLYRPATWSFGVVLPVFYLGYASAASVHMGSNPKGISPHAFDALLCLLLGVGLYSAGKLKDRLTTVGTWLAFTLFATLSTVSCTLFQEIVGTHMTLSLKSITHWKLLQWIAAGILLSATLWCFWLHIVFAIRGRYLKQFVIGTTGALIAITFLTLVAEPTSDGLHLHHWFTAYLMAMICREPRSRLSFAWQSLFVGIWLHGASVWGSPLVVTVLDMSSIFSRKNLESMSRGLEQAGRFMQDKVREAVAGEVGSRRDSHYGADGYSSSSSTFVHYLVVDPGREGSPDGGKYNMFVVPCGAYDLTVGSVKEHFPVQPAFFRARAFTYRFRCSDENFDDYVWLDMTEDFDDIRPPTYRGEIWVKALPVEAAVAAYRSAMAATPEGGASAKEEVLGQFDGGGHQPRQQQTGADLMDLGGGHANHRTVSNPPSSSAAYSGVTSRAAAPSAPQIRAESLNREALKAARLKAKEERIRAKHEEFASRQREEATKREAKLEAQDRLAEELDHWAYTEQGQPKDIRTLLSNMDDVLWPNSGWKAVSAGELMVNTGAVKKTYRKAIILCHPDRHQSAPADQQYRADRIFNALNEAFKRQ</sequence>
<keyword evidence="7" id="KW-0812">Transmembrane</keyword>
<feature type="domain" description="Helicase C-terminal" evidence="9">
    <location>
        <begin position="264"/>
        <end position="430"/>
    </location>
</feature>
<accession>A0A7J6PKS6</accession>
<dbReference type="Gene3D" id="3.40.50.300">
    <property type="entry name" value="P-loop containing nucleotide triphosphate hydrolases"/>
    <property type="match status" value="2"/>
</dbReference>
<dbReference type="Gene3D" id="1.10.287.110">
    <property type="entry name" value="DnaJ domain"/>
    <property type="match status" value="1"/>
</dbReference>
<dbReference type="InterPro" id="IPR011545">
    <property type="entry name" value="DEAD/DEAH_box_helicase_dom"/>
</dbReference>
<dbReference type="SUPFAM" id="SSF46565">
    <property type="entry name" value="Chaperone J-domain"/>
    <property type="match status" value="1"/>
</dbReference>
<dbReference type="GO" id="GO:0005524">
    <property type="term" value="F:ATP binding"/>
    <property type="evidence" value="ECO:0007669"/>
    <property type="project" value="UniProtKB-KW"/>
</dbReference>
<keyword evidence="7" id="KW-0472">Membrane</keyword>
<keyword evidence="5" id="KW-0175">Coiled coil</keyword>
<dbReference type="PANTHER" id="PTHR18934">
    <property type="entry name" value="ATP-DEPENDENT RNA HELICASE"/>
    <property type="match status" value="1"/>
</dbReference>
<proteinExistence type="predicted"/>
<feature type="compositionally biased region" description="Polar residues" evidence="6">
    <location>
        <begin position="1359"/>
        <end position="1375"/>
    </location>
</feature>
<dbReference type="SUPFAM" id="SSF52540">
    <property type="entry name" value="P-loop containing nucleoside triphosphate hydrolases"/>
    <property type="match status" value="1"/>
</dbReference>
<dbReference type="InterPro" id="IPR036869">
    <property type="entry name" value="J_dom_sf"/>
</dbReference>
<feature type="domain" description="Helicase ATP-binding" evidence="8">
    <location>
        <begin position="36"/>
        <end position="194"/>
    </location>
</feature>